<sequence length="230" mass="26162">MYQMDGIPIQSIHTFKDWEPSTFADDKVCFEVIYLPPKCDFDMGPASPHYIVSMEHTVVQGRHFYWSAIIMTTCVGMVHTFMLGHNVTNTCHNDTKCWLTICPSSGSGTIVWMTFTAQYATGVGDKWVHPTHLYKISVLAFASALIQYRADINNVKDVVTEDQLKKAVHEHIQKDHPDLFPALEKMVADKDGWLVWSSPPITMQRCDTVELDMAAEGKGEHREHSQHCIY</sequence>
<dbReference type="OrthoDB" id="3270451at2759"/>
<accession>A0A166ICH3</accession>
<dbReference type="AlphaFoldDB" id="A0A166ICH3"/>
<proteinExistence type="predicted"/>
<evidence type="ECO:0000313" key="1">
    <source>
        <dbReference type="EMBL" id="KZP19668.1"/>
    </source>
</evidence>
<organism evidence="1">
    <name type="scientific">Athelia psychrophila</name>
    <dbReference type="NCBI Taxonomy" id="1759441"/>
    <lineage>
        <taxon>Eukaryota</taxon>
        <taxon>Fungi</taxon>
        <taxon>Dikarya</taxon>
        <taxon>Basidiomycota</taxon>
        <taxon>Agaricomycotina</taxon>
        <taxon>Agaricomycetes</taxon>
        <taxon>Agaricomycetidae</taxon>
        <taxon>Atheliales</taxon>
        <taxon>Atheliaceae</taxon>
        <taxon>Athelia</taxon>
    </lineage>
</organism>
<dbReference type="EMBL" id="KV417562">
    <property type="protein sequence ID" value="KZP19668.1"/>
    <property type="molecule type" value="Genomic_DNA"/>
</dbReference>
<gene>
    <name evidence="1" type="ORF">FIBSPDRAFT_892617</name>
</gene>
<name>A0A166ICH3_9AGAM</name>
<reference evidence="1" key="1">
    <citation type="journal article" date="2016" name="Mol. Biol. Evol.">
        <title>Comparative Genomics of Early-Diverging Mushroom-Forming Fungi Provides Insights into the Origins of Lignocellulose Decay Capabilities.</title>
        <authorList>
            <person name="Nagy L.G."/>
            <person name="Riley R."/>
            <person name="Tritt A."/>
            <person name="Adam C."/>
            <person name="Daum C."/>
            <person name="Floudas D."/>
            <person name="Sun H."/>
            <person name="Yadav J.S."/>
            <person name="Pangilinan J."/>
            <person name="Larsson K.H."/>
            <person name="Matsuura K."/>
            <person name="Barry K."/>
            <person name="Labutti K."/>
            <person name="Kuo R."/>
            <person name="Ohm R.A."/>
            <person name="Bhattacharya S.S."/>
            <person name="Shirouzu T."/>
            <person name="Yoshinaga Y."/>
            <person name="Martin F.M."/>
            <person name="Grigoriev I.V."/>
            <person name="Hibbett D.S."/>
        </authorList>
    </citation>
    <scope>NUCLEOTIDE SEQUENCE [LARGE SCALE GENOMIC DNA]</scope>
    <source>
        <strain evidence="1">CBS 109695</strain>
    </source>
</reference>
<protein>
    <submittedName>
        <fullName evidence="1">Uncharacterized protein</fullName>
    </submittedName>
</protein>